<evidence type="ECO:0000259" key="11">
    <source>
        <dbReference type="PROSITE" id="PS50010"/>
    </source>
</evidence>
<keyword evidence="14" id="KW-1185">Reference proteome</keyword>
<organism evidence="13 14">
    <name type="scientific">Potamilus streckersoni</name>
    <dbReference type="NCBI Taxonomy" id="2493646"/>
    <lineage>
        <taxon>Eukaryota</taxon>
        <taxon>Metazoa</taxon>
        <taxon>Spiralia</taxon>
        <taxon>Lophotrochozoa</taxon>
        <taxon>Mollusca</taxon>
        <taxon>Bivalvia</taxon>
        <taxon>Autobranchia</taxon>
        <taxon>Heteroconchia</taxon>
        <taxon>Palaeoheterodonta</taxon>
        <taxon>Unionida</taxon>
        <taxon>Unionoidea</taxon>
        <taxon>Unionidae</taxon>
        <taxon>Ambleminae</taxon>
        <taxon>Lampsilini</taxon>
        <taxon>Potamilus</taxon>
    </lineage>
</organism>
<dbReference type="SMART" id="SM00150">
    <property type="entry name" value="SPEC"/>
    <property type="match status" value="1"/>
</dbReference>
<dbReference type="InterPro" id="IPR001251">
    <property type="entry name" value="CRAL-TRIO_dom"/>
</dbReference>
<reference evidence="13" key="3">
    <citation type="submission" date="2023-05" db="EMBL/GenBank/DDBJ databases">
        <authorList>
            <person name="Smith C.H."/>
        </authorList>
    </citation>
    <scope>NUCLEOTIDE SEQUENCE</scope>
    <source>
        <strain evidence="13">CHS0354</strain>
        <tissue evidence="13">Mantle</tissue>
    </source>
</reference>
<dbReference type="PROSITE" id="PS00741">
    <property type="entry name" value="DH_1"/>
    <property type="match status" value="1"/>
</dbReference>
<dbReference type="AlphaFoldDB" id="A0AAE0SR97"/>
<dbReference type="SUPFAM" id="SSF48065">
    <property type="entry name" value="DBL homology domain (DH-domain)"/>
    <property type="match status" value="1"/>
</dbReference>
<dbReference type="Gene3D" id="2.30.30.40">
    <property type="entry name" value="SH3 Domains"/>
    <property type="match status" value="1"/>
</dbReference>
<dbReference type="Gene3D" id="1.20.900.10">
    <property type="entry name" value="Dbl homology (DH) domain"/>
    <property type="match status" value="1"/>
</dbReference>
<dbReference type="Pfam" id="PF00621">
    <property type="entry name" value="RhoGEF"/>
    <property type="match status" value="1"/>
</dbReference>
<dbReference type="InterPro" id="IPR011993">
    <property type="entry name" value="PH-like_dom_sf"/>
</dbReference>
<dbReference type="InterPro" id="IPR051336">
    <property type="entry name" value="RhoGEF_Guanine_NuclExch_SF"/>
</dbReference>
<evidence type="ECO:0000259" key="10">
    <source>
        <dbReference type="PROSITE" id="PS50003"/>
    </source>
</evidence>
<dbReference type="InterPro" id="IPR001452">
    <property type="entry name" value="SH3_domain"/>
</dbReference>
<dbReference type="Pfam" id="PF22697">
    <property type="entry name" value="SOS1_NGEF_PH"/>
    <property type="match status" value="1"/>
</dbReference>
<sequence length="1124" mass="128803">MIKNTGYNSGDVMGTESCPYSVLDVAEVLQSNYAFLSGGKAKNGAPILTFPDRPSVPDVTEEEYKKVVTYLCSIVSLNERQMGFVVLVDRRQSAWGLVKTLFLRFNAFFPYHIQVVFLLEPHGFFQRAFSDFRSKFKEELEFKVVSISSPEEMFEYVDASQMTSEFGGSIQFDPMEWTQHRSAVEKFSSNAEKISIAITALTKRWDECLVPNDVPGTEKIIRDHAMQRKELLEDVESAETHGKTLLSCIKGDNSRTPLVHFSHVLSIEILLVQLEETRTKFDGFWDKHSKKLQQSSSLRKFEEEFKIFQLNSEKNMEWLEQKMMEVGDTLAQVETLIQEFDQFEEKALKEIEHGEKMRTNGEELIVDDHYAVDSIRPKCIELQRICDQYKQLVRRRREILTKSHDLQERIDKANKWCTNGVDMLANQQLDRIQTQQGAEKAIHDIDTFLTTTSELKLTNPKEFRQLFDSVMTADSRATVQKVLKRIEDVQGMCAKRRDSLCKSIARHARPVQPVQPEIVATSRGQTTVPEYDIKKRKEAGDNSQKTGPTIEKSARLRVDIQHPRPPLPPGCSPRGMLGSSESIDKNGMRNSMASAASNSSSSTTSGSTESLQAKRMHVLNELIETETTYVQEMHDILRGYYCEMDNRTMQHLMPEELFNKKEVLFSNLDQIYKFHHDVFLKELQNCEDNPTKVGKCFVNRKDEFQMYCVYCQNKPKSEALRTQVGDNNPFFKECQRRLGHKLPLSAYLLKPIQRITKYQLLLKEMLKYTQEDKSSQAQLEEALNTMLDVLRIVNNSMYHVSIVGYSGNLSDFGKLLLQGSFSVWTEHKKEKIRDIRFKPMQRHVFLYEKAILLCKKKEDSTSEKDVYSYKNMLRLSKVGLTENIKGDKKKFELWLKGREEVYIIQTPSLAVKDLWIREIKKVLMNQFDEIKVSHLNLMQRSTEDEAQQPVSANDSLESWRYRQGSGNNNTSTVPVGLEMMSPESPLQEHMDEGEGWSSGELSNSDDERMGEKKNVSPVEPSYLQQFTVIADYNAVDDVEISIREGDIVEILKTGSTGWWLVSNLMTNEEGWVPANFLEHSPRAESRSYVSMSSMGSGTAADHMTSHSSLTSGYSANSPVDETTV</sequence>
<dbReference type="SMART" id="SM00326">
    <property type="entry name" value="SH3"/>
    <property type="match status" value="1"/>
</dbReference>
<dbReference type="Pfam" id="PF13716">
    <property type="entry name" value="CRAL_TRIO_2"/>
    <property type="match status" value="1"/>
</dbReference>
<evidence type="ECO:0008006" key="15">
    <source>
        <dbReference type="Google" id="ProtNLM"/>
    </source>
</evidence>
<dbReference type="InterPro" id="IPR018159">
    <property type="entry name" value="Spectrin/alpha-actinin"/>
</dbReference>
<dbReference type="Gene3D" id="2.30.29.30">
    <property type="entry name" value="Pleckstrin-homology domain (PH domain)/Phosphotyrosine-binding domain (PTB)"/>
    <property type="match status" value="1"/>
</dbReference>
<feature type="domain" description="DH" evidence="11">
    <location>
        <begin position="614"/>
        <end position="796"/>
    </location>
</feature>
<dbReference type="SUPFAM" id="SSF46966">
    <property type="entry name" value="Spectrin repeat"/>
    <property type="match status" value="1"/>
</dbReference>
<dbReference type="GO" id="GO:0005085">
    <property type="term" value="F:guanyl-nucleotide exchange factor activity"/>
    <property type="evidence" value="ECO:0007669"/>
    <property type="project" value="UniProtKB-KW"/>
</dbReference>
<dbReference type="InterPro" id="IPR056466">
    <property type="entry name" value="Spectrin_DBS"/>
</dbReference>
<comment type="subcellular location">
    <subcellularLocation>
        <location evidence="1">Cytoplasm</location>
    </subcellularLocation>
</comment>
<comment type="caution">
    <text evidence="13">The sequence shown here is derived from an EMBL/GenBank/DDBJ whole genome shotgun (WGS) entry which is preliminary data.</text>
</comment>
<dbReference type="InterPro" id="IPR036865">
    <property type="entry name" value="CRAL-TRIO_dom_sf"/>
</dbReference>
<feature type="compositionally biased region" description="Basic and acidic residues" evidence="8">
    <location>
        <begin position="552"/>
        <end position="562"/>
    </location>
</feature>
<dbReference type="PANTHER" id="PTHR22826:SF211">
    <property type="entry name" value="LD43457P"/>
    <property type="match status" value="1"/>
</dbReference>
<dbReference type="InterPro" id="IPR001849">
    <property type="entry name" value="PH_domain"/>
</dbReference>
<dbReference type="InterPro" id="IPR001331">
    <property type="entry name" value="GDS_CDC24_CS"/>
</dbReference>
<dbReference type="PROSITE" id="PS50010">
    <property type="entry name" value="DH_2"/>
    <property type="match status" value="1"/>
</dbReference>
<dbReference type="SMART" id="SM00233">
    <property type="entry name" value="PH"/>
    <property type="match status" value="1"/>
</dbReference>
<evidence type="ECO:0000256" key="2">
    <source>
        <dbReference type="ARBA" id="ARBA00022443"/>
    </source>
</evidence>
<feature type="compositionally biased region" description="Basic and acidic residues" evidence="8">
    <location>
        <begin position="1005"/>
        <end position="1014"/>
    </location>
</feature>
<dbReference type="SMART" id="SM00325">
    <property type="entry name" value="RhoGEF"/>
    <property type="match status" value="1"/>
</dbReference>
<dbReference type="CDD" id="cd00160">
    <property type="entry name" value="RhoGEF"/>
    <property type="match status" value="1"/>
</dbReference>
<dbReference type="CDD" id="cd00176">
    <property type="entry name" value="SPEC"/>
    <property type="match status" value="1"/>
</dbReference>
<feature type="compositionally biased region" description="Basic and acidic residues" evidence="8">
    <location>
        <begin position="531"/>
        <end position="540"/>
    </location>
</feature>
<dbReference type="InterPro" id="IPR000219">
    <property type="entry name" value="DH_dom"/>
</dbReference>
<comment type="similarity">
    <text evidence="6">Belongs to the MCF2 family.</text>
</comment>
<evidence type="ECO:0000256" key="1">
    <source>
        <dbReference type="ARBA" id="ARBA00004496"/>
    </source>
</evidence>
<dbReference type="PROSITE" id="PS50003">
    <property type="entry name" value="PH_DOMAIN"/>
    <property type="match status" value="1"/>
</dbReference>
<feature type="compositionally biased region" description="Low complexity" evidence="8">
    <location>
        <begin position="591"/>
        <end position="610"/>
    </location>
</feature>
<keyword evidence="5" id="KW-0344">Guanine-nucleotide releasing factor</keyword>
<dbReference type="PANTHER" id="PTHR22826">
    <property type="entry name" value="RHO GUANINE EXCHANGE FACTOR-RELATED"/>
    <property type="match status" value="1"/>
</dbReference>
<dbReference type="Pfam" id="PF23289">
    <property type="entry name" value="Spectrin_5"/>
    <property type="match status" value="1"/>
</dbReference>
<evidence type="ECO:0000256" key="4">
    <source>
        <dbReference type="ARBA" id="ARBA00022553"/>
    </source>
</evidence>
<dbReference type="CDD" id="cd00170">
    <property type="entry name" value="SEC14"/>
    <property type="match status" value="1"/>
</dbReference>
<reference evidence="13" key="2">
    <citation type="journal article" date="2021" name="Genome Biol. Evol.">
        <title>Developing a high-quality reference genome for a parasitic bivalve with doubly uniparental inheritance (Bivalvia: Unionida).</title>
        <authorList>
            <person name="Smith C.H."/>
        </authorList>
    </citation>
    <scope>NUCLEOTIDE SEQUENCE</scope>
    <source>
        <strain evidence="13">CHS0354</strain>
        <tissue evidence="13">Mantle</tissue>
    </source>
</reference>
<keyword evidence="3" id="KW-0963">Cytoplasm</keyword>
<protein>
    <recommendedName>
        <fullName evidence="15">Guanine nucleotide exchange factor DBS</fullName>
    </recommendedName>
</protein>
<dbReference type="InterPro" id="IPR055251">
    <property type="entry name" value="SOS1_NGEF_PH"/>
</dbReference>
<dbReference type="SMART" id="SM00516">
    <property type="entry name" value="SEC14"/>
    <property type="match status" value="1"/>
</dbReference>
<feature type="region of interest" description="Disordered" evidence="8">
    <location>
        <begin position="959"/>
        <end position="978"/>
    </location>
</feature>
<feature type="compositionally biased region" description="Polar residues" evidence="8">
    <location>
        <begin position="1105"/>
        <end position="1124"/>
    </location>
</feature>
<gene>
    <name evidence="13" type="ORF">CHS0354_025019</name>
</gene>
<dbReference type="Pfam" id="PF00018">
    <property type="entry name" value="SH3_1"/>
    <property type="match status" value="1"/>
</dbReference>
<dbReference type="Gene3D" id="3.40.525.10">
    <property type="entry name" value="CRAL-TRIO lipid binding domain"/>
    <property type="match status" value="1"/>
</dbReference>
<evidence type="ECO:0000313" key="13">
    <source>
        <dbReference type="EMBL" id="KAK3596721.1"/>
    </source>
</evidence>
<dbReference type="GO" id="GO:0035556">
    <property type="term" value="P:intracellular signal transduction"/>
    <property type="evidence" value="ECO:0007669"/>
    <property type="project" value="InterPro"/>
</dbReference>
<feature type="compositionally biased region" description="Polar residues" evidence="8">
    <location>
        <begin position="964"/>
        <end position="973"/>
    </location>
</feature>
<evidence type="ECO:0000256" key="8">
    <source>
        <dbReference type="SAM" id="MobiDB-lite"/>
    </source>
</evidence>
<proteinExistence type="inferred from homology"/>
<keyword evidence="2 7" id="KW-0728">SH3 domain</keyword>
<dbReference type="EMBL" id="JAEAOA010001490">
    <property type="protein sequence ID" value="KAK3596721.1"/>
    <property type="molecule type" value="Genomic_DNA"/>
</dbReference>
<reference evidence="13" key="1">
    <citation type="journal article" date="2021" name="Genome Biol. Evol.">
        <title>A High-Quality Reference Genome for a Parasitic Bivalve with Doubly Uniparental Inheritance (Bivalvia: Unionida).</title>
        <authorList>
            <person name="Smith C.H."/>
        </authorList>
    </citation>
    <scope>NUCLEOTIDE SEQUENCE</scope>
    <source>
        <strain evidence="13">CHS0354</strain>
    </source>
</reference>
<evidence type="ECO:0000259" key="12">
    <source>
        <dbReference type="PROSITE" id="PS50191"/>
    </source>
</evidence>
<evidence type="ECO:0000313" key="14">
    <source>
        <dbReference type="Proteomes" id="UP001195483"/>
    </source>
</evidence>
<dbReference type="CDD" id="cd11856">
    <property type="entry name" value="SH3_p47phox_like"/>
    <property type="match status" value="1"/>
</dbReference>
<dbReference type="SUPFAM" id="SSF52087">
    <property type="entry name" value="CRAL/TRIO domain"/>
    <property type="match status" value="1"/>
</dbReference>
<keyword evidence="4" id="KW-0597">Phosphoprotein</keyword>
<dbReference type="PROSITE" id="PS50191">
    <property type="entry name" value="CRAL_TRIO"/>
    <property type="match status" value="1"/>
</dbReference>
<dbReference type="InterPro" id="IPR035899">
    <property type="entry name" value="DBL_dom_sf"/>
</dbReference>
<evidence type="ECO:0000256" key="6">
    <source>
        <dbReference type="ARBA" id="ARBA00049987"/>
    </source>
</evidence>
<evidence type="ECO:0000256" key="3">
    <source>
        <dbReference type="ARBA" id="ARBA00022490"/>
    </source>
</evidence>
<feature type="region of interest" description="Disordered" evidence="8">
    <location>
        <begin position="521"/>
        <end position="611"/>
    </location>
</feature>
<name>A0AAE0SR97_9BIVA</name>
<accession>A0AAE0SR97</accession>
<dbReference type="SUPFAM" id="SSF50729">
    <property type="entry name" value="PH domain-like"/>
    <property type="match status" value="1"/>
</dbReference>
<dbReference type="InterPro" id="IPR036028">
    <property type="entry name" value="SH3-like_dom_sf"/>
</dbReference>
<feature type="domain" description="PH" evidence="10">
    <location>
        <begin position="814"/>
        <end position="924"/>
    </location>
</feature>
<dbReference type="FunFam" id="2.30.29.30:FF:000078">
    <property type="entry name" value="Guanine nucleotide exchange factor DBS"/>
    <property type="match status" value="1"/>
</dbReference>
<feature type="region of interest" description="Disordered" evidence="8">
    <location>
        <begin position="984"/>
        <end position="1017"/>
    </location>
</feature>
<dbReference type="PROSITE" id="PS50002">
    <property type="entry name" value="SH3"/>
    <property type="match status" value="1"/>
</dbReference>
<feature type="domain" description="SH3" evidence="9">
    <location>
        <begin position="1021"/>
        <end position="1082"/>
    </location>
</feature>
<evidence type="ECO:0000256" key="5">
    <source>
        <dbReference type="ARBA" id="ARBA00022658"/>
    </source>
</evidence>
<feature type="region of interest" description="Disordered" evidence="8">
    <location>
        <begin position="1092"/>
        <end position="1124"/>
    </location>
</feature>
<dbReference type="SUPFAM" id="SSF50044">
    <property type="entry name" value="SH3-domain"/>
    <property type="match status" value="1"/>
</dbReference>
<evidence type="ECO:0000259" key="9">
    <source>
        <dbReference type="PROSITE" id="PS50002"/>
    </source>
</evidence>
<dbReference type="Proteomes" id="UP001195483">
    <property type="component" value="Unassembled WGS sequence"/>
</dbReference>
<evidence type="ECO:0000256" key="7">
    <source>
        <dbReference type="PROSITE-ProRule" id="PRU00192"/>
    </source>
</evidence>
<dbReference type="GO" id="GO:0005737">
    <property type="term" value="C:cytoplasm"/>
    <property type="evidence" value="ECO:0007669"/>
    <property type="project" value="UniProtKB-SubCell"/>
</dbReference>
<dbReference type="Gene3D" id="1.20.58.60">
    <property type="match status" value="1"/>
</dbReference>
<feature type="domain" description="CRAL-TRIO" evidence="12">
    <location>
        <begin position="25"/>
        <end position="174"/>
    </location>
</feature>